<proteinExistence type="predicted"/>
<dbReference type="EMBL" id="GBXM01033444">
    <property type="protein sequence ID" value="JAH75133.1"/>
    <property type="molecule type" value="Transcribed_RNA"/>
</dbReference>
<feature type="region of interest" description="Disordered" evidence="1">
    <location>
        <begin position="1"/>
        <end position="26"/>
    </location>
</feature>
<feature type="compositionally biased region" description="Polar residues" evidence="1">
    <location>
        <begin position="1"/>
        <end position="10"/>
    </location>
</feature>
<dbReference type="AlphaFoldDB" id="A0A0E9VD42"/>
<organism evidence="2">
    <name type="scientific">Anguilla anguilla</name>
    <name type="common">European freshwater eel</name>
    <name type="synonym">Muraena anguilla</name>
    <dbReference type="NCBI Taxonomy" id="7936"/>
    <lineage>
        <taxon>Eukaryota</taxon>
        <taxon>Metazoa</taxon>
        <taxon>Chordata</taxon>
        <taxon>Craniata</taxon>
        <taxon>Vertebrata</taxon>
        <taxon>Euteleostomi</taxon>
        <taxon>Actinopterygii</taxon>
        <taxon>Neopterygii</taxon>
        <taxon>Teleostei</taxon>
        <taxon>Anguilliformes</taxon>
        <taxon>Anguillidae</taxon>
        <taxon>Anguilla</taxon>
    </lineage>
</organism>
<reference evidence="2" key="2">
    <citation type="journal article" date="2015" name="Fish Shellfish Immunol.">
        <title>Early steps in the European eel (Anguilla anguilla)-Vibrio vulnificus interaction in the gills: Role of the RtxA13 toxin.</title>
        <authorList>
            <person name="Callol A."/>
            <person name="Pajuelo D."/>
            <person name="Ebbesson L."/>
            <person name="Teles M."/>
            <person name="MacKenzie S."/>
            <person name="Amaro C."/>
        </authorList>
    </citation>
    <scope>NUCLEOTIDE SEQUENCE</scope>
</reference>
<sequence>MQTHLPQNVLNKGPGRGDGKFDHYSV</sequence>
<feature type="compositionally biased region" description="Basic and acidic residues" evidence="1">
    <location>
        <begin position="15"/>
        <end position="26"/>
    </location>
</feature>
<evidence type="ECO:0000256" key="1">
    <source>
        <dbReference type="SAM" id="MobiDB-lite"/>
    </source>
</evidence>
<name>A0A0E9VD42_ANGAN</name>
<reference evidence="2" key="1">
    <citation type="submission" date="2014-11" db="EMBL/GenBank/DDBJ databases">
        <authorList>
            <person name="Amaro Gonzalez C."/>
        </authorList>
    </citation>
    <scope>NUCLEOTIDE SEQUENCE</scope>
</reference>
<evidence type="ECO:0000313" key="2">
    <source>
        <dbReference type="EMBL" id="JAH75133.1"/>
    </source>
</evidence>
<accession>A0A0E9VD42</accession>
<protein>
    <submittedName>
        <fullName evidence="2">Uncharacterized protein</fullName>
    </submittedName>
</protein>